<dbReference type="Proteomes" id="UP000494256">
    <property type="component" value="Unassembled WGS sequence"/>
</dbReference>
<dbReference type="InterPro" id="IPR027417">
    <property type="entry name" value="P-loop_NTPase"/>
</dbReference>
<accession>A0A8S1A8Y6</accession>
<evidence type="ECO:0000313" key="5">
    <source>
        <dbReference type="Proteomes" id="UP000494256"/>
    </source>
</evidence>
<evidence type="ECO:0000313" key="4">
    <source>
        <dbReference type="EMBL" id="CAB3241101.1"/>
    </source>
</evidence>
<dbReference type="GO" id="GO:0006281">
    <property type="term" value="P:DNA repair"/>
    <property type="evidence" value="ECO:0007669"/>
    <property type="project" value="UniProtKB-KW"/>
</dbReference>
<organism evidence="4 5">
    <name type="scientific">Arctia plantaginis</name>
    <name type="common">Wood tiger moth</name>
    <name type="synonym">Phalaena plantaginis</name>
    <dbReference type="NCBI Taxonomy" id="874455"/>
    <lineage>
        <taxon>Eukaryota</taxon>
        <taxon>Metazoa</taxon>
        <taxon>Ecdysozoa</taxon>
        <taxon>Arthropoda</taxon>
        <taxon>Hexapoda</taxon>
        <taxon>Insecta</taxon>
        <taxon>Pterygota</taxon>
        <taxon>Neoptera</taxon>
        <taxon>Endopterygota</taxon>
        <taxon>Lepidoptera</taxon>
        <taxon>Glossata</taxon>
        <taxon>Ditrysia</taxon>
        <taxon>Noctuoidea</taxon>
        <taxon>Erebidae</taxon>
        <taxon>Arctiinae</taxon>
        <taxon>Arctia</taxon>
    </lineage>
</organism>
<dbReference type="AlphaFoldDB" id="A0A8S1A8Y6"/>
<dbReference type="InterPro" id="IPR049163">
    <property type="entry name" value="Pif1-like_2B_dom"/>
</dbReference>
<feature type="domain" description="DNA helicase Pif1-like 2B" evidence="3">
    <location>
        <begin position="314"/>
        <end position="350"/>
    </location>
</feature>
<name>A0A8S1A8Y6_ARCPL</name>
<keyword evidence="1" id="KW-0227">DNA damage</keyword>
<dbReference type="SUPFAM" id="SSF52540">
    <property type="entry name" value="P-loop containing nucleoside triphosphate hydrolases"/>
    <property type="match status" value="2"/>
</dbReference>
<evidence type="ECO:0000256" key="1">
    <source>
        <dbReference type="RuleBase" id="RU363044"/>
    </source>
</evidence>
<dbReference type="OrthoDB" id="7411531at2759"/>
<sequence length="459" mass="51151">MQLKEIDQIISAEIPDPLIDQELFDIVTKHMIHGPCGAFNMTSPCMEHGKCKKKFPKPHTNDTITDIDGYPMYRRRSTENGGHTFTMRLPNFPNQVEFDNHEPLLTAEQKIIYDRIMLAVAAEQGGFFFLDAPGGTGKTFLISLILAKIRSQQKIALAVASSGIAATLLDGGRTAHSTFKLPLDVHNKPDAMCNIKKNSGIAAVLRKISIIIWDECTMAHKYSLEALNRTMQDLNSNNKLFGGAILLLSGDFRQTLPVITRSTFADEINACLKQSFLWRSVETLRLTINMRVQLQNDPSAQIFSEQLLDIGNDIPGMPPHNLRLKIGSPIILLRNLNPPQLCNGTRLVIKKITGNILEATILAGKFKGKVVLLPRIPVIPSDSTIPFKRLQFPIRLAFAMSINKSQGQTMSICGLDLENPCFSHGQLYVACSRVGKPWNLFVLAKDRLTKNIVHRLVLH</sequence>
<dbReference type="Gene3D" id="3.40.50.300">
    <property type="entry name" value="P-loop containing nucleotide triphosphate hydrolases"/>
    <property type="match status" value="1"/>
</dbReference>
<dbReference type="EMBL" id="CADEBD010000309">
    <property type="protein sequence ID" value="CAB3241101.1"/>
    <property type="molecule type" value="Genomic_DNA"/>
</dbReference>
<dbReference type="GO" id="GO:0016787">
    <property type="term" value="F:hydrolase activity"/>
    <property type="evidence" value="ECO:0007669"/>
    <property type="project" value="UniProtKB-KW"/>
</dbReference>
<dbReference type="Pfam" id="PF21530">
    <property type="entry name" value="Pif1_2B_dom"/>
    <property type="match status" value="1"/>
</dbReference>
<protein>
    <recommendedName>
        <fullName evidence="1">ATP-dependent DNA helicase</fullName>
        <ecNumber evidence="1">5.6.2.3</ecNumber>
    </recommendedName>
</protein>
<dbReference type="PANTHER" id="PTHR10492:SF57">
    <property type="entry name" value="ATP-DEPENDENT DNA HELICASE"/>
    <property type="match status" value="1"/>
</dbReference>
<dbReference type="EC" id="5.6.2.3" evidence="1"/>
<dbReference type="GO" id="GO:0000723">
    <property type="term" value="P:telomere maintenance"/>
    <property type="evidence" value="ECO:0007669"/>
    <property type="project" value="InterPro"/>
</dbReference>
<keyword evidence="1" id="KW-0378">Hydrolase</keyword>
<comment type="similarity">
    <text evidence="1">Belongs to the helicase family.</text>
</comment>
<keyword evidence="1" id="KW-0547">Nucleotide-binding</keyword>
<keyword evidence="1" id="KW-0067">ATP-binding</keyword>
<dbReference type="InterPro" id="IPR010285">
    <property type="entry name" value="DNA_helicase_pif1-like_DEAD"/>
</dbReference>
<dbReference type="Pfam" id="PF05970">
    <property type="entry name" value="PIF1"/>
    <property type="match status" value="1"/>
</dbReference>
<dbReference type="PANTHER" id="PTHR10492">
    <property type="match status" value="1"/>
</dbReference>
<comment type="cofactor">
    <cofactor evidence="1">
        <name>Mg(2+)</name>
        <dbReference type="ChEBI" id="CHEBI:18420"/>
    </cofactor>
</comment>
<dbReference type="GO" id="GO:0005524">
    <property type="term" value="F:ATP binding"/>
    <property type="evidence" value="ECO:0007669"/>
    <property type="project" value="UniProtKB-KW"/>
</dbReference>
<evidence type="ECO:0000259" key="3">
    <source>
        <dbReference type="Pfam" id="PF21530"/>
    </source>
</evidence>
<comment type="catalytic activity">
    <reaction evidence="1">
        <text>ATP + H2O = ADP + phosphate + H(+)</text>
        <dbReference type="Rhea" id="RHEA:13065"/>
        <dbReference type="ChEBI" id="CHEBI:15377"/>
        <dbReference type="ChEBI" id="CHEBI:15378"/>
        <dbReference type="ChEBI" id="CHEBI:30616"/>
        <dbReference type="ChEBI" id="CHEBI:43474"/>
        <dbReference type="ChEBI" id="CHEBI:456216"/>
        <dbReference type="EC" id="5.6.2.3"/>
    </reaction>
</comment>
<keyword evidence="1" id="KW-0234">DNA repair</keyword>
<feature type="domain" description="DNA helicase Pif1-like DEAD-box helicase" evidence="2">
    <location>
        <begin position="105"/>
        <end position="312"/>
    </location>
</feature>
<dbReference type="GO" id="GO:0043139">
    <property type="term" value="F:5'-3' DNA helicase activity"/>
    <property type="evidence" value="ECO:0007669"/>
    <property type="project" value="UniProtKB-EC"/>
</dbReference>
<keyword evidence="1" id="KW-0347">Helicase</keyword>
<reference evidence="4 5" key="1">
    <citation type="submission" date="2020-04" db="EMBL/GenBank/DDBJ databases">
        <authorList>
            <person name="Wallbank WR R."/>
            <person name="Pardo Diaz C."/>
            <person name="Kozak K."/>
            <person name="Martin S."/>
            <person name="Jiggins C."/>
            <person name="Moest M."/>
            <person name="Warren A I."/>
            <person name="Byers J.R.P. K."/>
            <person name="Montejo-Kovacevich G."/>
            <person name="Yen C E."/>
        </authorList>
    </citation>
    <scope>NUCLEOTIDE SEQUENCE [LARGE SCALE GENOMIC DNA]</scope>
</reference>
<comment type="caution">
    <text evidence="4">The sequence shown here is derived from an EMBL/GenBank/DDBJ whole genome shotgun (WGS) entry which is preliminary data.</text>
</comment>
<gene>
    <name evidence="4" type="ORF">APLA_LOCUS9430</name>
</gene>
<evidence type="ECO:0000259" key="2">
    <source>
        <dbReference type="Pfam" id="PF05970"/>
    </source>
</evidence>
<keyword evidence="1" id="KW-0233">DNA recombination</keyword>
<dbReference type="GO" id="GO:0006310">
    <property type="term" value="P:DNA recombination"/>
    <property type="evidence" value="ECO:0007669"/>
    <property type="project" value="UniProtKB-KW"/>
</dbReference>
<proteinExistence type="inferred from homology"/>